<feature type="region of interest" description="Disordered" evidence="5">
    <location>
        <begin position="1"/>
        <end position="200"/>
    </location>
</feature>
<dbReference type="PANTHER" id="PTHR13471:SF0">
    <property type="entry name" value="NUCLEAR EXOSOME REGULATOR NRDE2"/>
    <property type="match status" value="1"/>
</dbReference>
<evidence type="ECO:0000256" key="1">
    <source>
        <dbReference type="ARBA" id="ARBA00004123"/>
    </source>
</evidence>
<feature type="region of interest" description="Disordered" evidence="5">
    <location>
        <begin position="215"/>
        <end position="251"/>
    </location>
</feature>
<evidence type="ECO:0008006" key="8">
    <source>
        <dbReference type="Google" id="ProtNLM"/>
    </source>
</evidence>
<dbReference type="EMBL" id="KV700122">
    <property type="protein sequence ID" value="OCF37687.1"/>
    <property type="molecule type" value="Genomic_DNA"/>
</dbReference>
<evidence type="ECO:0000256" key="2">
    <source>
        <dbReference type="ARBA" id="ARBA00009265"/>
    </source>
</evidence>
<feature type="compositionally biased region" description="Polar residues" evidence="5">
    <location>
        <begin position="1"/>
        <end position="18"/>
    </location>
</feature>
<dbReference type="Gene3D" id="1.25.40.10">
    <property type="entry name" value="Tetratricopeptide repeat domain"/>
    <property type="match status" value="1"/>
</dbReference>
<dbReference type="InterPro" id="IPR013633">
    <property type="entry name" value="NRDE-2"/>
</dbReference>
<evidence type="ECO:0000313" key="6">
    <source>
        <dbReference type="EMBL" id="OCF37687.1"/>
    </source>
</evidence>
<dbReference type="Proteomes" id="UP000092666">
    <property type="component" value="Unassembled WGS sequence"/>
</dbReference>
<comment type="subcellular location">
    <subcellularLocation>
        <location evidence="1">Nucleus</location>
    </subcellularLocation>
</comment>
<dbReference type="Pfam" id="PF08424">
    <property type="entry name" value="NRDE-2"/>
    <property type="match status" value="1"/>
</dbReference>
<feature type="compositionally biased region" description="Basic and acidic residues" evidence="5">
    <location>
        <begin position="118"/>
        <end position="129"/>
    </location>
</feature>
<feature type="compositionally biased region" description="Basic residues" evidence="5">
    <location>
        <begin position="130"/>
        <end position="140"/>
    </location>
</feature>
<reference evidence="6 7" key="1">
    <citation type="submission" date="2013-07" db="EMBL/GenBank/DDBJ databases">
        <title>The Genome Sequence of Cryptococcus heveanensis BCC8398.</title>
        <authorList>
            <consortium name="The Broad Institute Genome Sequencing Platform"/>
            <person name="Cuomo C."/>
            <person name="Litvintseva A."/>
            <person name="Chen Y."/>
            <person name="Heitman J."/>
            <person name="Sun S."/>
            <person name="Springer D."/>
            <person name="Dromer F."/>
            <person name="Young S.K."/>
            <person name="Zeng Q."/>
            <person name="Gargeya S."/>
            <person name="Fitzgerald M."/>
            <person name="Abouelleil A."/>
            <person name="Alvarado L."/>
            <person name="Berlin A.M."/>
            <person name="Chapman S.B."/>
            <person name="Dewar J."/>
            <person name="Goldberg J."/>
            <person name="Griggs A."/>
            <person name="Gujja S."/>
            <person name="Hansen M."/>
            <person name="Howarth C."/>
            <person name="Imamovic A."/>
            <person name="Larimer J."/>
            <person name="McCowan C."/>
            <person name="Murphy C."/>
            <person name="Pearson M."/>
            <person name="Priest M."/>
            <person name="Roberts A."/>
            <person name="Saif S."/>
            <person name="Shea T."/>
            <person name="Sykes S."/>
            <person name="Wortman J."/>
            <person name="Nusbaum C."/>
            <person name="Birren B."/>
        </authorList>
    </citation>
    <scope>NUCLEOTIDE SEQUENCE [LARGE SCALE GENOMIC DNA]</scope>
    <source>
        <strain evidence="6 7">BCC8398</strain>
    </source>
</reference>
<dbReference type="GO" id="GO:0031048">
    <property type="term" value="P:regulatory ncRNA-mediated heterochromatin formation"/>
    <property type="evidence" value="ECO:0007669"/>
    <property type="project" value="TreeGrafter"/>
</dbReference>
<evidence type="ECO:0000313" key="7">
    <source>
        <dbReference type="Proteomes" id="UP000092666"/>
    </source>
</evidence>
<dbReference type="GO" id="GO:0006396">
    <property type="term" value="P:RNA processing"/>
    <property type="evidence" value="ECO:0007669"/>
    <property type="project" value="InterPro"/>
</dbReference>
<keyword evidence="3" id="KW-0677">Repeat</keyword>
<evidence type="ECO:0000256" key="4">
    <source>
        <dbReference type="ARBA" id="ARBA00023242"/>
    </source>
</evidence>
<dbReference type="GO" id="GO:1902369">
    <property type="term" value="P:negative regulation of RNA catabolic process"/>
    <property type="evidence" value="ECO:0007669"/>
    <property type="project" value="TreeGrafter"/>
</dbReference>
<comment type="similarity">
    <text evidence="2">Belongs to the NRDE2 family.</text>
</comment>
<dbReference type="SMART" id="SM00386">
    <property type="entry name" value="HAT"/>
    <property type="match status" value="4"/>
</dbReference>
<proteinExistence type="inferred from homology"/>
<accession>A0A1B9H353</accession>
<dbReference type="STRING" id="1296120.A0A1B9H353"/>
<dbReference type="PANTHER" id="PTHR13471">
    <property type="entry name" value="TETRATRICOPEPTIDE-LIKE HELICAL"/>
    <property type="match status" value="1"/>
</dbReference>
<protein>
    <recommendedName>
        <fullName evidence="8">DUF1740-domain-containing protein</fullName>
    </recommendedName>
</protein>
<dbReference type="InterPro" id="IPR011990">
    <property type="entry name" value="TPR-like_helical_dom_sf"/>
</dbReference>
<dbReference type="OrthoDB" id="297219at2759"/>
<gene>
    <name evidence="6" type="ORF">I316_00814</name>
</gene>
<dbReference type="InterPro" id="IPR003107">
    <property type="entry name" value="HAT"/>
</dbReference>
<dbReference type="SUPFAM" id="SSF48452">
    <property type="entry name" value="TPR-like"/>
    <property type="match status" value="1"/>
</dbReference>
<organism evidence="6 7">
    <name type="scientific">Kwoniella heveanensis BCC8398</name>
    <dbReference type="NCBI Taxonomy" id="1296120"/>
    <lineage>
        <taxon>Eukaryota</taxon>
        <taxon>Fungi</taxon>
        <taxon>Dikarya</taxon>
        <taxon>Basidiomycota</taxon>
        <taxon>Agaricomycotina</taxon>
        <taxon>Tremellomycetes</taxon>
        <taxon>Tremellales</taxon>
        <taxon>Cryptococcaceae</taxon>
        <taxon>Kwoniella</taxon>
    </lineage>
</organism>
<dbReference type="AlphaFoldDB" id="A0A1B9H353"/>
<keyword evidence="7" id="KW-1185">Reference proteome</keyword>
<feature type="compositionally biased region" description="Basic and acidic residues" evidence="5">
    <location>
        <begin position="215"/>
        <end position="229"/>
    </location>
</feature>
<feature type="compositionally biased region" description="Basic and acidic residues" evidence="5">
    <location>
        <begin position="56"/>
        <end position="97"/>
    </location>
</feature>
<reference evidence="7" key="2">
    <citation type="submission" date="2013-12" db="EMBL/GenBank/DDBJ databases">
        <title>Evolution of pathogenesis and genome organization in the Tremellales.</title>
        <authorList>
            <person name="Cuomo C."/>
            <person name="Litvintseva A."/>
            <person name="Heitman J."/>
            <person name="Chen Y."/>
            <person name="Sun S."/>
            <person name="Springer D."/>
            <person name="Dromer F."/>
            <person name="Young S."/>
            <person name="Zeng Q."/>
            <person name="Chapman S."/>
            <person name="Gujja S."/>
            <person name="Saif S."/>
            <person name="Birren B."/>
        </authorList>
    </citation>
    <scope>NUCLEOTIDE SEQUENCE [LARGE SCALE GENOMIC DNA]</scope>
    <source>
        <strain evidence="7">BCC8398</strain>
    </source>
</reference>
<evidence type="ECO:0000256" key="3">
    <source>
        <dbReference type="ARBA" id="ARBA00022737"/>
    </source>
</evidence>
<dbReference type="GO" id="GO:0071013">
    <property type="term" value="C:catalytic step 2 spliceosome"/>
    <property type="evidence" value="ECO:0007669"/>
    <property type="project" value="TreeGrafter"/>
</dbReference>
<keyword evidence="4" id="KW-0539">Nucleus</keyword>
<evidence type="ECO:0000256" key="5">
    <source>
        <dbReference type="SAM" id="MobiDB-lite"/>
    </source>
</evidence>
<feature type="compositionally biased region" description="Basic and acidic residues" evidence="5">
    <location>
        <begin position="141"/>
        <end position="185"/>
    </location>
</feature>
<sequence>MASPPTFSSFPDLSSNDAGPSRLPSKVAKPEPAASVFSSFPDLEPASKRSRRSKSRSLDHEGDGREPKRRHEDHERDRNRGAPREHGRDIGRGDHRSERRHRDKDHSEREKHHHSSRSHREHETDQSRRKVDKHRRRSRSRSKERERDKDKVRHREKDRHRDRSAERKYKEDRHRDRSAERENKENRRRRERGAAQELIRGDFDPTPELIKRSKVKEEEGRENRVKGLDDTGTPWYESSLKSKERGGYEEPFDPTSSKAFFVDTAGDRDVVRYGLAASTTVPRYYRDGRHRILGLNEGLRIVHSRDRTQKGVEIAPLGKPYVPRYNSCQTESTASRHLRRILLVPSETQTQINPDSDYIEFDSQPLRPQGDNHPSYRSISHAEEDEDDLMAIQAAIGSYSTLEDQVRKRTGEMERHLRSHPHDVAGWIEYSQLHLRLAPEVEHRRSGMVDPSTLATTRGQAEVTLSILSRALDADEANATSPKLHLAYLAAAEQFWPVDKVTARWKNVLRELGERGGKDVEEGWMEVWLAYISWRGGQGFGKGDEKGGGVDEVVDVYIECIEKLKSGDGMGDDILAREENLLYLFLRACLFLKQSGYAERALATFQAQIEITFFKPDHLRHRPATSSHANWFSTIQSEFEGFWDSEVPRIGETGALGWGNSMASANLPSADLAKPLQHASEDPFERWLEAETHAEKAYALPGRATDLDPAAEDDPYHVVLFSDIQPLLFAVTAPEVRLQLIYAFLTFLGLPFSPPGVPSSSPANADPHLLWSLAHNEAARRAFWPPQHGLKRIPWQTVGGEPMEPERGRGMDDPFGCPVKCWVQDRGTMLGKQGSWFKDLDVDDLGSLDVELVRNVFALLRPLVPDPAFTLASFAFESAVFPKRTVKLAKTILSSDRDNLLLWDGYARIERQRANVSAARTVYVTALQAAKAKRRDEAKTEDEVDIWASWAEMELDSGDNARCLEVLVLAAGIGDDNIAEFVDPQRSPVAPSPMAMLKAKLHYSTMGILTSSSRLLLGMLFAYLTEGIDTARSLVVQAYSQQPPSSVEAEESLQMLSKLLYLHALHHPSPPALSRDTLELALRSFSNNTSFLSLYLYGELGGRVYGRVQRLISDLTSSTECGTVVHLWVIWAEAVSARRTFWDAGGGGAERVRLALDKGVNSAAGRYSAPLWMLYIEFESLMGQPRTAKSLCYRAVSALGGCKQLYLLPFTPALRPHFTPRELKDWAELMIERGLRLRVPFDRFWTNEEEVEGVMELPEDEEMGEDELGFLREREVLKPY</sequence>
<name>A0A1B9H353_9TREE</name>